<dbReference type="EMBL" id="JBFOLJ010000009">
    <property type="protein sequence ID" value="KAL2508933.1"/>
    <property type="molecule type" value="Genomic_DNA"/>
</dbReference>
<protein>
    <submittedName>
        <fullName evidence="1">Uncharacterized protein</fullName>
    </submittedName>
</protein>
<dbReference type="Proteomes" id="UP001604277">
    <property type="component" value="Unassembled WGS sequence"/>
</dbReference>
<comment type="caution">
    <text evidence="1">The sequence shown here is derived from an EMBL/GenBank/DDBJ whole genome shotgun (WGS) entry which is preliminary data.</text>
</comment>
<evidence type="ECO:0000313" key="2">
    <source>
        <dbReference type="Proteomes" id="UP001604277"/>
    </source>
</evidence>
<evidence type="ECO:0000313" key="1">
    <source>
        <dbReference type="EMBL" id="KAL2508933.1"/>
    </source>
</evidence>
<accession>A0ABD1T877</accession>
<proteinExistence type="predicted"/>
<sequence length="118" mass="13149">MGHPSLELDFGPPCLHKRRRLGMGVQARSWRGQPRRSCCRKREVDVGITLGLIKGGGRDEDGCITATHEAVVEEEAVVGKKGCRRWECAKVKKSNETDSKRSNYKANMLLQRENGVGN</sequence>
<reference evidence="2" key="1">
    <citation type="submission" date="2024-07" db="EMBL/GenBank/DDBJ databases">
        <title>Two chromosome-level genome assemblies of Korean endemic species Abeliophyllum distichum and Forsythia ovata (Oleaceae).</title>
        <authorList>
            <person name="Jang H."/>
        </authorList>
    </citation>
    <scope>NUCLEOTIDE SEQUENCE [LARGE SCALE GENOMIC DNA]</scope>
</reference>
<organism evidence="1 2">
    <name type="scientific">Forsythia ovata</name>
    <dbReference type="NCBI Taxonomy" id="205694"/>
    <lineage>
        <taxon>Eukaryota</taxon>
        <taxon>Viridiplantae</taxon>
        <taxon>Streptophyta</taxon>
        <taxon>Embryophyta</taxon>
        <taxon>Tracheophyta</taxon>
        <taxon>Spermatophyta</taxon>
        <taxon>Magnoliopsida</taxon>
        <taxon>eudicotyledons</taxon>
        <taxon>Gunneridae</taxon>
        <taxon>Pentapetalae</taxon>
        <taxon>asterids</taxon>
        <taxon>lamiids</taxon>
        <taxon>Lamiales</taxon>
        <taxon>Oleaceae</taxon>
        <taxon>Forsythieae</taxon>
        <taxon>Forsythia</taxon>
    </lineage>
</organism>
<dbReference type="AlphaFoldDB" id="A0ABD1T877"/>
<keyword evidence="2" id="KW-1185">Reference proteome</keyword>
<name>A0ABD1T877_9LAMI</name>
<gene>
    <name evidence="1" type="ORF">Fot_32580</name>
</gene>